<name>A0A915JQ97_ROMCU</name>
<dbReference type="AlphaFoldDB" id="A0A915JQ97"/>
<keyword evidence="1" id="KW-1185">Reference proteome</keyword>
<proteinExistence type="predicted"/>
<reference evidence="2" key="1">
    <citation type="submission" date="2022-11" db="UniProtKB">
        <authorList>
            <consortium name="WormBaseParasite"/>
        </authorList>
    </citation>
    <scope>IDENTIFICATION</scope>
</reference>
<sequence length="70" mass="8259">MVGRCPQDLPKQKLAKNRNFFRVRNPICRLFSQNVPVFLNSKNVVLRMGQKTQNFLGASRRVNKFNINYF</sequence>
<dbReference type="Proteomes" id="UP000887565">
    <property type="component" value="Unplaced"/>
</dbReference>
<dbReference type="WBParaSite" id="nRc.2.0.1.t28385-RA">
    <property type="protein sequence ID" value="nRc.2.0.1.t28385-RA"/>
    <property type="gene ID" value="nRc.2.0.1.g28385"/>
</dbReference>
<accession>A0A915JQ97</accession>
<protein>
    <submittedName>
        <fullName evidence="2">Uncharacterized protein</fullName>
    </submittedName>
</protein>
<evidence type="ECO:0000313" key="1">
    <source>
        <dbReference type="Proteomes" id="UP000887565"/>
    </source>
</evidence>
<organism evidence="1 2">
    <name type="scientific">Romanomermis culicivorax</name>
    <name type="common">Nematode worm</name>
    <dbReference type="NCBI Taxonomy" id="13658"/>
    <lineage>
        <taxon>Eukaryota</taxon>
        <taxon>Metazoa</taxon>
        <taxon>Ecdysozoa</taxon>
        <taxon>Nematoda</taxon>
        <taxon>Enoplea</taxon>
        <taxon>Dorylaimia</taxon>
        <taxon>Mermithida</taxon>
        <taxon>Mermithoidea</taxon>
        <taxon>Mermithidae</taxon>
        <taxon>Romanomermis</taxon>
    </lineage>
</organism>
<evidence type="ECO:0000313" key="2">
    <source>
        <dbReference type="WBParaSite" id="nRc.2.0.1.t28385-RA"/>
    </source>
</evidence>